<dbReference type="AlphaFoldDB" id="A0A067TA08"/>
<name>A0A067TA08_GALM3</name>
<dbReference type="EMBL" id="KL142372">
    <property type="protein sequence ID" value="KDR80025.1"/>
    <property type="molecule type" value="Genomic_DNA"/>
</dbReference>
<gene>
    <name evidence="1" type="ORF">GALMADRAFT_1175423</name>
</gene>
<dbReference type="HOGENOM" id="CLU_2146065_0_0_1"/>
<keyword evidence="2" id="KW-1185">Reference proteome</keyword>
<evidence type="ECO:0000313" key="2">
    <source>
        <dbReference type="Proteomes" id="UP000027222"/>
    </source>
</evidence>
<proteinExistence type="predicted"/>
<accession>A0A067TA08</accession>
<protein>
    <submittedName>
        <fullName evidence="1">Uncharacterized protein</fullName>
    </submittedName>
</protein>
<dbReference type="Proteomes" id="UP000027222">
    <property type="component" value="Unassembled WGS sequence"/>
</dbReference>
<evidence type="ECO:0000313" key="1">
    <source>
        <dbReference type="EMBL" id="KDR80025.1"/>
    </source>
</evidence>
<reference evidence="2" key="1">
    <citation type="journal article" date="2014" name="Proc. Natl. Acad. Sci. U.S.A.">
        <title>Extensive sampling of basidiomycete genomes demonstrates inadequacy of the white-rot/brown-rot paradigm for wood decay fungi.</title>
        <authorList>
            <person name="Riley R."/>
            <person name="Salamov A.A."/>
            <person name="Brown D.W."/>
            <person name="Nagy L.G."/>
            <person name="Floudas D."/>
            <person name="Held B.W."/>
            <person name="Levasseur A."/>
            <person name="Lombard V."/>
            <person name="Morin E."/>
            <person name="Otillar R."/>
            <person name="Lindquist E.A."/>
            <person name="Sun H."/>
            <person name="LaButti K.M."/>
            <person name="Schmutz J."/>
            <person name="Jabbour D."/>
            <person name="Luo H."/>
            <person name="Baker S.E."/>
            <person name="Pisabarro A.G."/>
            <person name="Walton J.D."/>
            <person name="Blanchette R.A."/>
            <person name="Henrissat B."/>
            <person name="Martin F."/>
            <person name="Cullen D."/>
            <person name="Hibbett D.S."/>
            <person name="Grigoriev I.V."/>
        </authorList>
    </citation>
    <scope>NUCLEOTIDE SEQUENCE [LARGE SCALE GENOMIC DNA]</scope>
    <source>
        <strain evidence="2">CBS 339.88</strain>
    </source>
</reference>
<organism evidence="1 2">
    <name type="scientific">Galerina marginata (strain CBS 339.88)</name>
    <dbReference type="NCBI Taxonomy" id="685588"/>
    <lineage>
        <taxon>Eukaryota</taxon>
        <taxon>Fungi</taxon>
        <taxon>Dikarya</taxon>
        <taxon>Basidiomycota</taxon>
        <taxon>Agaricomycotina</taxon>
        <taxon>Agaricomycetes</taxon>
        <taxon>Agaricomycetidae</taxon>
        <taxon>Agaricales</taxon>
        <taxon>Agaricineae</taxon>
        <taxon>Strophariaceae</taxon>
        <taxon>Galerina</taxon>
    </lineage>
</organism>
<sequence>MNRRPPLRPSWPWFKNGVSSPCLSNQLVQTLQALPTSSLSFLLLHLSRACFSHSSLICARAHFPPGPPLGTRRDPARLLCYTQHKFVLLHMVQGASDDAWTTGCRSRKDTSL</sequence>